<name>A0A7V6CD29_9BACT</name>
<keyword evidence="1" id="KW-0472">Membrane</keyword>
<protein>
    <submittedName>
        <fullName evidence="2">Uncharacterized protein</fullName>
    </submittedName>
</protein>
<evidence type="ECO:0000256" key="1">
    <source>
        <dbReference type="SAM" id="Phobius"/>
    </source>
</evidence>
<evidence type="ECO:0000313" key="2">
    <source>
        <dbReference type="EMBL" id="HHQ15423.1"/>
    </source>
</evidence>
<organism evidence="2">
    <name type="scientific">Thermodesulfobacterium geofontis</name>
    <dbReference type="NCBI Taxonomy" id="1295609"/>
    <lineage>
        <taxon>Bacteria</taxon>
        <taxon>Pseudomonadati</taxon>
        <taxon>Thermodesulfobacteriota</taxon>
        <taxon>Thermodesulfobacteria</taxon>
        <taxon>Thermodesulfobacteriales</taxon>
        <taxon>Thermodesulfobacteriaceae</taxon>
        <taxon>Thermodesulfobacterium</taxon>
    </lineage>
</organism>
<sequence>MINKKVFQRFSIKNIKSYQPDFRLVLTFLLGIFIGAFLTLLLIFTVGKDLIQQKQYKPCSTSLTQKMKKYGSYGYYLWNWNVVKHGNVICSNPYVWIITKEIECE</sequence>
<proteinExistence type="predicted"/>
<dbReference type="EMBL" id="DRWR01000021">
    <property type="protein sequence ID" value="HHQ15423.1"/>
    <property type="molecule type" value="Genomic_DNA"/>
</dbReference>
<dbReference type="AlphaFoldDB" id="A0A7V6CD29"/>
<accession>A0A7V6CD29</accession>
<reference evidence="2" key="1">
    <citation type="journal article" date="2020" name="mSystems">
        <title>Genome- and Community-Level Interaction Insights into Carbon Utilization and Element Cycling Functions of Hydrothermarchaeota in Hydrothermal Sediment.</title>
        <authorList>
            <person name="Zhou Z."/>
            <person name="Liu Y."/>
            <person name="Xu W."/>
            <person name="Pan J."/>
            <person name="Luo Z.H."/>
            <person name="Li M."/>
        </authorList>
    </citation>
    <scope>NUCLEOTIDE SEQUENCE [LARGE SCALE GENOMIC DNA]</scope>
    <source>
        <strain evidence="2">SpSt-106</strain>
    </source>
</reference>
<gene>
    <name evidence="2" type="ORF">ENM15_01180</name>
</gene>
<feature type="transmembrane region" description="Helical" evidence="1">
    <location>
        <begin position="21"/>
        <end position="44"/>
    </location>
</feature>
<keyword evidence="1" id="KW-1133">Transmembrane helix</keyword>
<keyword evidence="1" id="KW-0812">Transmembrane</keyword>
<comment type="caution">
    <text evidence="2">The sequence shown here is derived from an EMBL/GenBank/DDBJ whole genome shotgun (WGS) entry which is preliminary data.</text>
</comment>